<dbReference type="CDD" id="cd09117">
    <property type="entry name" value="PLDc_Bfil_DEXD_like"/>
    <property type="match status" value="1"/>
</dbReference>
<dbReference type="GO" id="GO:0006793">
    <property type="term" value="P:phosphorus metabolic process"/>
    <property type="evidence" value="ECO:0007669"/>
    <property type="project" value="UniProtKB-ARBA"/>
</dbReference>
<dbReference type="PROSITE" id="PS50035">
    <property type="entry name" value="PLD"/>
    <property type="match status" value="1"/>
</dbReference>
<evidence type="ECO:0000259" key="1">
    <source>
        <dbReference type="PROSITE" id="PS50035"/>
    </source>
</evidence>
<proteinExistence type="predicted"/>
<dbReference type="RefSeq" id="WP_149326492.1">
    <property type="nucleotide sequence ID" value="NZ_VTPY01000001.1"/>
</dbReference>
<dbReference type="Gene3D" id="3.30.870.10">
    <property type="entry name" value="Endonuclease Chain A"/>
    <property type="match status" value="1"/>
</dbReference>
<reference evidence="2 3" key="1">
    <citation type="submission" date="2019-08" db="EMBL/GenBank/DDBJ databases">
        <title>Bioinformatics analysis of the strain L3 and L5.</title>
        <authorList>
            <person name="Li X."/>
        </authorList>
    </citation>
    <scope>NUCLEOTIDE SEQUENCE [LARGE SCALE GENOMIC DNA]</scope>
    <source>
        <strain evidence="2 3">L5</strain>
    </source>
</reference>
<keyword evidence="3" id="KW-1185">Reference proteome</keyword>
<accession>A0A7V7G2Z5</accession>
<name>A0A7V7G2Z5_9GAMM</name>
<dbReference type="EMBL" id="VTPY01000001">
    <property type="protein sequence ID" value="KAA0014280.1"/>
    <property type="molecule type" value="Genomic_DNA"/>
</dbReference>
<dbReference type="AlphaFoldDB" id="A0A7V7G2Z5"/>
<dbReference type="SUPFAM" id="SSF56024">
    <property type="entry name" value="Phospholipase D/nuclease"/>
    <property type="match status" value="1"/>
</dbReference>
<comment type="caution">
    <text evidence="2">The sequence shown here is derived from an EMBL/GenBank/DDBJ whole genome shotgun (WGS) entry which is preliminary data.</text>
</comment>
<evidence type="ECO:0000313" key="3">
    <source>
        <dbReference type="Proteomes" id="UP000486760"/>
    </source>
</evidence>
<dbReference type="GO" id="GO:0003824">
    <property type="term" value="F:catalytic activity"/>
    <property type="evidence" value="ECO:0007669"/>
    <property type="project" value="InterPro"/>
</dbReference>
<dbReference type="Proteomes" id="UP000486760">
    <property type="component" value="Unassembled WGS sequence"/>
</dbReference>
<organism evidence="2 3">
    <name type="scientific">Billgrantia pellis</name>
    <dbReference type="NCBI Taxonomy" id="2606936"/>
    <lineage>
        <taxon>Bacteria</taxon>
        <taxon>Pseudomonadati</taxon>
        <taxon>Pseudomonadota</taxon>
        <taxon>Gammaproteobacteria</taxon>
        <taxon>Oceanospirillales</taxon>
        <taxon>Halomonadaceae</taxon>
        <taxon>Billgrantia</taxon>
    </lineage>
</organism>
<evidence type="ECO:0000313" key="2">
    <source>
        <dbReference type="EMBL" id="KAA0014280.1"/>
    </source>
</evidence>
<sequence length="448" mass="51558">MKFFGNKINGHYLRDVLPSSDDEIEFVKAAIAYGSDASTLLQNCLDNKLRLDIWMRYDHTVPVAPVLLRKLLANVGNNIFCNLVPDILHSKVIWWKGYGAYIGSANLTDRAWFTNIEFGVFLSEDELSADDALSELELFFENLASFEEIFELTEEVVVEQEALHKLRQAQLKVIDEASLKKRKHQVWEGPTTHTTPEKAYDAHRARFIREWGNGLSYLRNIASKAPDYRPAWLNEDVPRAWQADQFLHAYYYNEVKDGAKHPYNDFYNKNKADPAKALQDGLIWWSRLPEPPSDEDYNCHHRAPVIHELLSKENIGNLTVEDFAEICKANHSTADHVKRMRLEVLDIDDAYTALDGRVEAFAEWLWTKKNQSGQTIKNLLIYVMDSGKPEDIVERLFEAAYSSKRKFPHFGINQISEMTGWARPELCPPRNGRTSKGLRALGYDVKIH</sequence>
<dbReference type="InterPro" id="IPR001736">
    <property type="entry name" value="PLipase_D/transphosphatidylase"/>
</dbReference>
<gene>
    <name evidence="2" type="ORF">F0A17_01065</name>
</gene>
<protein>
    <submittedName>
        <fullName evidence="2">Phosphatidylserine/phosphatidylglycerophosphate/ cardiolipin synthase family protein</fullName>
    </submittedName>
</protein>
<feature type="domain" description="PLD phosphodiesterase" evidence="1">
    <location>
        <begin position="84"/>
        <end position="111"/>
    </location>
</feature>